<feature type="region of interest" description="Disordered" evidence="1">
    <location>
        <begin position="393"/>
        <end position="435"/>
    </location>
</feature>
<evidence type="ECO:0000256" key="1">
    <source>
        <dbReference type="SAM" id="MobiDB-lite"/>
    </source>
</evidence>
<dbReference type="EMBL" id="BMDG01000007">
    <property type="protein sequence ID" value="GGI08650.1"/>
    <property type="molecule type" value="Genomic_DNA"/>
</dbReference>
<reference evidence="4" key="1">
    <citation type="journal article" date="2019" name="Int. J. Syst. Evol. Microbiol.">
        <title>The Global Catalogue of Microorganisms (GCM) 10K type strain sequencing project: providing services to taxonomists for standard genome sequencing and annotation.</title>
        <authorList>
            <consortium name="The Broad Institute Genomics Platform"/>
            <consortium name="The Broad Institute Genome Sequencing Center for Infectious Disease"/>
            <person name="Wu L."/>
            <person name="Ma J."/>
        </authorList>
    </citation>
    <scope>NUCLEOTIDE SEQUENCE [LARGE SCALE GENOMIC DNA]</scope>
    <source>
        <strain evidence="4">CCM 8653</strain>
    </source>
</reference>
<feature type="compositionally biased region" description="Basic and acidic residues" evidence="1">
    <location>
        <begin position="412"/>
        <end position="424"/>
    </location>
</feature>
<evidence type="ECO:0000259" key="2">
    <source>
        <dbReference type="Pfam" id="PF04230"/>
    </source>
</evidence>
<dbReference type="Proteomes" id="UP000632535">
    <property type="component" value="Unassembled WGS sequence"/>
</dbReference>
<dbReference type="Pfam" id="PF04230">
    <property type="entry name" value="PS_pyruv_trans"/>
    <property type="match status" value="1"/>
</dbReference>
<sequence>MTSTSPGPSARRRVLFVGAYERDNFGDLLFLLVSEQYLAEAGFEVVAAAPLAADMTELLDRKVGAFVPLLESERYDQVWTVGGEVGGTRVHTALWMSVPRATFRRYKAASPAEKSAMRAELIGGTDIESPYMPRLSQFPLNATTPSVLNSVGLAGIGGRDAADQEKLLRILREATAVSVRDQLSSDLLDRHGVEHRLVPDVVHTIRYTHPRPQGEEGSGAVLVQVARRMLANVGLDTFAQALATSEALAPYPIRLFAAGLAPNHDSLEDYEKIVEAVRRHDPDRDIAVLDGSRRPWDLVDEIRRAHLWIGGSLHGRIVSSAYDVPRISFPKRKLDTYARTWDPHMPYGTTPESLDDDVRRALDPRTQKRAAGTGERLARLADESIRAAVAEASRVTPDETAARRRTATQLAVEEREAREGREQQPEGPAPTAGLVSRLRPLAGAVRRRAGRLLGRV</sequence>
<evidence type="ECO:0000313" key="4">
    <source>
        <dbReference type="Proteomes" id="UP000632535"/>
    </source>
</evidence>
<evidence type="ECO:0000313" key="3">
    <source>
        <dbReference type="EMBL" id="GGI08650.1"/>
    </source>
</evidence>
<accession>A0ABQ2B5Q5</accession>
<name>A0ABQ2B5Q5_9MICO</name>
<comment type="caution">
    <text evidence="3">The sequence shown here is derived from an EMBL/GenBank/DDBJ whole genome shotgun (WGS) entry which is preliminary data.</text>
</comment>
<keyword evidence="4" id="KW-1185">Reference proteome</keyword>
<organism evidence="3 4">
    <name type="scientific">Isoptericola cucumis</name>
    <dbReference type="NCBI Taxonomy" id="1776856"/>
    <lineage>
        <taxon>Bacteria</taxon>
        <taxon>Bacillati</taxon>
        <taxon>Actinomycetota</taxon>
        <taxon>Actinomycetes</taxon>
        <taxon>Micrococcales</taxon>
        <taxon>Promicromonosporaceae</taxon>
        <taxon>Isoptericola</taxon>
    </lineage>
</organism>
<dbReference type="InterPro" id="IPR007345">
    <property type="entry name" value="Polysacch_pyruvyl_Trfase"/>
</dbReference>
<protein>
    <recommendedName>
        <fullName evidence="2">Polysaccharide pyruvyl transferase domain-containing protein</fullName>
    </recommendedName>
</protein>
<feature type="domain" description="Polysaccharide pyruvyl transferase" evidence="2">
    <location>
        <begin position="24"/>
        <end position="329"/>
    </location>
</feature>
<gene>
    <name evidence="3" type="ORF">GCM10007368_22220</name>
</gene>
<dbReference type="RefSeq" id="WP_188523785.1">
    <property type="nucleotide sequence ID" value="NZ_BMDG01000007.1"/>
</dbReference>
<proteinExistence type="predicted"/>